<dbReference type="InterPro" id="IPR055348">
    <property type="entry name" value="DctQ"/>
</dbReference>
<evidence type="ECO:0000256" key="9">
    <source>
        <dbReference type="RuleBase" id="RU369079"/>
    </source>
</evidence>
<accession>A0A1G9GQL5</accession>
<keyword evidence="12" id="KW-1185">Reference proteome</keyword>
<feature type="transmembrane region" description="Helical" evidence="9">
    <location>
        <begin position="21"/>
        <end position="43"/>
    </location>
</feature>
<keyword evidence="5 9" id="KW-0812">Transmembrane</keyword>
<evidence type="ECO:0000313" key="11">
    <source>
        <dbReference type="EMBL" id="SDL02583.1"/>
    </source>
</evidence>
<reference evidence="12" key="1">
    <citation type="submission" date="2016-10" db="EMBL/GenBank/DDBJ databases">
        <authorList>
            <person name="Varghese N."/>
            <person name="Submissions S."/>
        </authorList>
    </citation>
    <scope>NUCLEOTIDE SEQUENCE [LARGE SCALE GENOMIC DNA]</scope>
    <source>
        <strain evidence="12">CGMCC 1.10789</strain>
    </source>
</reference>
<dbReference type="OrthoDB" id="4964541at2"/>
<evidence type="ECO:0000256" key="2">
    <source>
        <dbReference type="ARBA" id="ARBA00022448"/>
    </source>
</evidence>
<evidence type="ECO:0000256" key="7">
    <source>
        <dbReference type="ARBA" id="ARBA00023136"/>
    </source>
</evidence>
<dbReference type="EMBL" id="FNFV01000008">
    <property type="protein sequence ID" value="SDL02583.1"/>
    <property type="molecule type" value="Genomic_DNA"/>
</dbReference>
<dbReference type="PANTHER" id="PTHR35011:SF11">
    <property type="entry name" value="TRAP TRANSPORTER SMALL PERMEASE PROTEIN"/>
    <property type="match status" value="1"/>
</dbReference>
<evidence type="ECO:0000313" key="12">
    <source>
        <dbReference type="Proteomes" id="UP000199328"/>
    </source>
</evidence>
<evidence type="ECO:0000256" key="5">
    <source>
        <dbReference type="ARBA" id="ARBA00022692"/>
    </source>
</evidence>
<gene>
    <name evidence="11" type="ORF">SAMN05216257_10847</name>
</gene>
<proteinExistence type="inferred from homology"/>
<keyword evidence="6 9" id="KW-1133">Transmembrane helix</keyword>
<dbReference type="InterPro" id="IPR007387">
    <property type="entry name" value="TRAP_DctQ"/>
</dbReference>
<protein>
    <recommendedName>
        <fullName evidence="9">TRAP transporter small permease protein</fullName>
    </recommendedName>
</protein>
<feature type="transmembrane region" description="Helical" evidence="9">
    <location>
        <begin position="94"/>
        <end position="113"/>
    </location>
</feature>
<evidence type="ECO:0000256" key="8">
    <source>
        <dbReference type="ARBA" id="ARBA00038436"/>
    </source>
</evidence>
<dbReference type="RefSeq" id="WP_092501170.1">
    <property type="nucleotide sequence ID" value="NZ_FNFV01000008.1"/>
</dbReference>
<evidence type="ECO:0000259" key="10">
    <source>
        <dbReference type="Pfam" id="PF04290"/>
    </source>
</evidence>
<comment type="subunit">
    <text evidence="9">The complex comprises the extracytoplasmic solute receptor protein and the two transmembrane proteins.</text>
</comment>
<comment type="similarity">
    <text evidence="8 9">Belongs to the TRAP transporter small permease family.</text>
</comment>
<organism evidence="11 12">
    <name type="scientific">Meinhardsimonia xiamenensis</name>
    <dbReference type="NCBI Taxonomy" id="990712"/>
    <lineage>
        <taxon>Bacteria</taxon>
        <taxon>Pseudomonadati</taxon>
        <taxon>Pseudomonadota</taxon>
        <taxon>Alphaproteobacteria</taxon>
        <taxon>Rhodobacterales</taxon>
        <taxon>Paracoccaceae</taxon>
        <taxon>Meinhardsimonia</taxon>
    </lineage>
</organism>
<feature type="transmembrane region" description="Helical" evidence="9">
    <location>
        <begin position="147"/>
        <end position="170"/>
    </location>
</feature>
<evidence type="ECO:0000256" key="3">
    <source>
        <dbReference type="ARBA" id="ARBA00022475"/>
    </source>
</evidence>
<dbReference type="AlphaFoldDB" id="A0A1G9GQL5"/>
<keyword evidence="3" id="KW-1003">Cell membrane</keyword>
<feature type="domain" description="Tripartite ATP-independent periplasmic transporters DctQ component" evidence="10">
    <location>
        <begin position="33"/>
        <end position="174"/>
    </location>
</feature>
<dbReference type="GO" id="GO:0022857">
    <property type="term" value="F:transmembrane transporter activity"/>
    <property type="evidence" value="ECO:0007669"/>
    <property type="project" value="UniProtKB-UniRule"/>
</dbReference>
<dbReference type="GO" id="GO:0005886">
    <property type="term" value="C:plasma membrane"/>
    <property type="evidence" value="ECO:0007669"/>
    <property type="project" value="UniProtKB-SubCell"/>
</dbReference>
<dbReference type="Pfam" id="PF04290">
    <property type="entry name" value="DctQ"/>
    <property type="match status" value="1"/>
</dbReference>
<comment type="subcellular location">
    <subcellularLocation>
        <location evidence="1 9">Cell inner membrane</location>
        <topology evidence="1 9">Multi-pass membrane protein</topology>
    </subcellularLocation>
</comment>
<keyword evidence="2 9" id="KW-0813">Transport</keyword>
<keyword evidence="7 9" id="KW-0472">Membrane</keyword>
<evidence type="ECO:0000256" key="4">
    <source>
        <dbReference type="ARBA" id="ARBA00022519"/>
    </source>
</evidence>
<dbReference type="GO" id="GO:0015740">
    <property type="term" value="P:C4-dicarboxylate transport"/>
    <property type="evidence" value="ECO:0007669"/>
    <property type="project" value="TreeGrafter"/>
</dbReference>
<dbReference type="PANTHER" id="PTHR35011">
    <property type="entry name" value="2,3-DIKETO-L-GULONATE TRAP TRANSPORTER SMALL PERMEASE PROTEIN YIAM"/>
    <property type="match status" value="1"/>
</dbReference>
<name>A0A1G9GQL5_9RHOB</name>
<dbReference type="STRING" id="990712.SAMN05216257_10847"/>
<comment type="function">
    <text evidence="9">Part of the tripartite ATP-independent periplasmic (TRAP) transport system.</text>
</comment>
<evidence type="ECO:0000256" key="1">
    <source>
        <dbReference type="ARBA" id="ARBA00004429"/>
    </source>
</evidence>
<feature type="transmembrane region" description="Helical" evidence="9">
    <location>
        <begin position="63"/>
        <end position="82"/>
    </location>
</feature>
<evidence type="ECO:0000256" key="6">
    <source>
        <dbReference type="ARBA" id="ARBA00022989"/>
    </source>
</evidence>
<sequence length="195" mass="21292">MALYLRLLRLLAAVNSALLGAGRWLAIVAIGVMVAVTLAQVFFRYVLNNALPWPDEAARFAMLWMTALAAPTALRAGGFVAIDMLPRALPRVPSALLNLCLLAIAMLVLIYGIELGHRHVKSGWLFNSSSLKLPLDWFGGAVVRVKLAWMFLSLLVGFYLMLLVTVELALREFARLLGLEEALPEIAAPAIPEAE</sequence>
<dbReference type="Proteomes" id="UP000199328">
    <property type="component" value="Unassembled WGS sequence"/>
</dbReference>
<keyword evidence="4 9" id="KW-0997">Cell inner membrane</keyword>